<dbReference type="Gene3D" id="3.20.20.30">
    <property type="entry name" value="Luciferase-like domain"/>
    <property type="match status" value="1"/>
</dbReference>
<dbReference type="InterPro" id="IPR036661">
    <property type="entry name" value="Luciferase-like_sf"/>
</dbReference>
<dbReference type="InterPro" id="IPR023907">
    <property type="entry name" value="Non-F420_Flavin_OxRdtase"/>
</dbReference>
<dbReference type="EC" id="1.-.-.-" evidence="3"/>
<keyword evidence="1 3" id="KW-0560">Oxidoreductase</keyword>
<sequence length="322" mass="34957">MTSVGFHASHEQMPPGRLLEAVQRAERAGFTAAMCSDHFAPWSLRQGHSGYAWSWLGAALEATRFSIGVVTAPGQRYHPAVAAQKIATLAEMYPGRFWAALGSGEAINEHITGDRWPTKDERDARLLESIEVMRRLLAGEEVTADGLIRVDRARLWSLPAVPAPLLAAAVSPDTARAAASWADGVITVDQPREALREFIDAYRDAGGRGPIAVQVHLSWASTDDEALAIAHEQWRHGLVPAHLAWELDRPEDFDARTADATAAQVAGTLLASADPARHLDHLLRIAELGVDRIHLHHVGTEQTAFIEVFGERVVPELAAVSA</sequence>
<reference evidence="3 4" key="1">
    <citation type="submission" date="2024-09" db="EMBL/GenBank/DDBJ databases">
        <authorList>
            <person name="Sun Q."/>
            <person name="Mori K."/>
        </authorList>
    </citation>
    <scope>NUCLEOTIDE SEQUENCE [LARGE SCALE GENOMIC DNA]</scope>
    <source>
        <strain evidence="3 4">JCM 14321</strain>
    </source>
</reference>
<dbReference type="PANTHER" id="PTHR43244:SF1">
    <property type="entry name" value="5,10-METHYLENETETRAHYDROMETHANOPTERIN REDUCTASE"/>
    <property type="match status" value="1"/>
</dbReference>
<evidence type="ECO:0000259" key="2">
    <source>
        <dbReference type="Pfam" id="PF00296"/>
    </source>
</evidence>
<dbReference type="SUPFAM" id="SSF51679">
    <property type="entry name" value="Bacterial luciferase-like"/>
    <property type="match status" value="1"/>
</dbReference>
<dbReference type="GO" id="GO:0016491">
    <property type="term" value="F:oxidoreductase activity"/>
    <property type="evidence" value="ECO:0007669"/>
    <property type="project" value="UniProtKB-KW"/>
</dbReference>
<comment type="caution">
    <text evidence="3">The sequence shown here is derived from an EMBL/GenBank/DDBJ whole genome shotgun (WGS) entry which is preliminary data.</text>
</comment>
<evidence type="ECO:0000256" key="1">
    <source>
        <dbReference type="ARBA" id="ARBA00023002"/>
    </source>
</evidence>
<dbReference type="PANTHER" id="PTHR43244">
    <property type="match status" value="1"/>
</dbReference>
<dbReference type="Pfam" id="PF00296">
    <property type="entry name" value="Bac_luciferase"/>
    <property type="match status" value="1"/>
</dbReference>
<dbReference type="InterPro" id="IPR050564">
    <property type="entry name" value="F420-G6PD/mer"/>
</dbReference>
<dbReference type="EMBL" id="JBHMBL010000001">
    <property type="protein sequence ID" value="MFB9642243.1"/>
    <property type="molecule type" value="Genomic_DNA"/>
</dbReference>
<accession>A0ABV5SPG5</accession>
<dbReference type="Proteomes" id="UP001589667">
    <property type="component" value="Unassembled WGS sequence"/>
</dbReference>
<evidence type="ECO:0000313" key="4">
    <source>
        <dbReference type="Proteomes" id="UP001589667"/>
    </source>
</evidence>
<name>A0ABV5SPG5_9MICO</name>
<dbReference type="InterPro" id="IPR011251">
    <property type="entry name" value="Luciferase-like_dom"/>
</dbReference>
<keyword evidence="4" id="KW-1185">Reference proteome</keyword>
<dbReference type="NCBIfam" id="TIGR03885">
    <property type="entry name" value="flavin_revert"/>
    <property type="match status" value="1"/>
</dbReference>
<dbReference type="RefSeq" id="WP_157423989.1">
    <property type="nucleotide sequence ID" value="NZ_BAAANI010000001.1"/>
</dbReference>
<proteinExistence type="predicted"/>
<protein>
    <submittedName>
        <fullName evidence="3">TIGR03885 family FMN-dependent LLM class oxidoreductase</fullName>
        <ecNumber evidence="3">1.-.-.-</ecNumber>
    </submittedName>
</protein>
<feature type="domain" description="Luciferase-like" evidence="2">
    <location>
        <begin position="8"/>
        <end position="292"/>
    </location>
</feature>
<dbReference type="InterPro" id="IPR019945">
    <property type="entry name" value="F420_G6P_DH-rel"/>
</dbReference>
<evidence type="ECO:0000313" key="3">
    <source>
        <dbReference type="EMBL" id="MFB9642243.1"/>
    </source>
</evidence>
<dbReference type="NCBIfam" id="TIGR03557">
    <property type="entry name" value="F420_G6P_family"/>
    <property type="match status" value="1"/>
</dbReference>
<organism evidence="3 4">
    <name type="scientific">Agromyces lapidis</name>
    <dbReference type="NCBI Taxonomy" id="279574"/>
    <lineage>
        <taxon>Bacteria</taxon>
        <taxon>Bacillati</taxon>
        <taxon>Actinomycetota</taxon>
        <taxon>Actinomycetes</taxon>
        <taxon>Micrococcales</taxon>
        <taxon>Microbacteriaceae</taxon>
        <taxon>Agromyces</taxon>
    </lineage>
</organism>
<gene>
    <name evidence="3" type="ORF">ACFFQV_08075</name>
</gene>